<comment type="similarity">
    <text evidence="2 10">Belongs to the HsdR family.</text>
</comment>
<dbReference type="EMBL" id="FMSV02000543">
    <property type="protein sequence ID" value="SEH08115.1"/>
    <property type="molecule type" value="Genomic_DNA"/>
</dbReference>
<dbReference type="PANTHER" id="PTHR30195">
    <property type="entry name" value="TYPE I SITE-SPECIFIC DEOXYRIBONUCLEASE PROTEIN SUBUNIT M AND R"/>
    <property type="match status" value="1"/>
</dbReference>
<accession>A0A1H6FGF0</accession>
<evidence type="ECO:0000313" key="12">
    <source>
        <dbReference type="EMBL" id="SEH08115.1"/>
    </source>
</evidence>
<organism evidence="12 13">
    <name type="scientific">Candidatus Venteria ishoeyi</name>
    <dbReference type="NCBI Taxonomy" id="1899563"/>
    <lineage>
        <taxon>Bacteria</taxon>
        <taxon>Pseudomonadati</taxon>
        <taxon>Pseudomonadota</taxon>
        <taxon>Gammaproteobacteria</taxon>
        <taxon>Thiotrichales</taxon>
        <taxon>Thiotrichaceae</taxon>
        <taxon>Venteria</taxon>
    </lineage>
</organism>
<dbReference type="Proteomes" id="UP000236724">
    <property type="component" value="Unassembled WGS sequence"/>
</dbReference>
<dbReference type="EC" id="3.1.21.3" evidence="10"/>
<dbReference type="Pfam" id="PF04313">
    <property type="entry name" value="HSDR_N"/>
    <property type="match status" value="1"/>
</dbReference>
<dbReference type="NCBIfam" id="TIGR00348">
    <property type="entry name" value="hsdR"/>
    <property type="match status" value="1"/>
</dbReference>
<evidence type="ECO:0000256" key="2">
    <source>
        <dbReference type="ARBA" id="ARBA00008598"/>
    </source>
</evidence>
<evidence type="ECO:0000256" key="1">
    <source>
        <dbReference type="ARBA" id="ARBA00000851"/>
    </source>
</evidence>
<keyword evidence="5 10" id="KW-0680">Restriction system</keyword>
<dbReference type="AlphaFoldDB" id="A0A1H6FGF0"/>
<evidence type="ECO:0000256" key="7">
    <source>
        <dbReference type="ARBA" id="ARBA00022801"/>
    </source>
</evidence>
<feature type="domain" description="Helicase ATP-binding" evidence="11">
    <location>
        <begin position="249"/>
        <end position="414"/>
    </location>
</feature>
<proteinExistence type="inferred from homology"/>
<evidence type="ECO:0000256" key="8">
    <source>
        <dbReference type="ARBA" id="ARBA00022840"/>
    </source>
</evidence>
<dbReference type="InterPro" id="IPR027417">
    <property type="entry name" value="P-loop_NTPase"/>
</dbReference>
<comment type="subunit">
    <text evidence="10">The type I restriction/modification system is composed of three polypeptides R, M and S.</text>
</comment>
<dbReference type="SUPFAM" id="SSF52540">
    <property type="entry name" value="P-loop containing nucleoside triphosphate hydrolases"/>
    <property type="match status" value="2"/>
</dbReference>
<comment type="function">
    <text evidence="10">Subunit R is required for both nuclease and ATPase activities, but not for modification.</text>
</comment>
<evidence type="ECO:0000256" key="3">
    <source>
        <dbReference type="ARBA" id="ARBA00022722"/>
    </source>
</evidence>
<dbReference type="Pfam" id="PF18766">
    <property type="entry name" value="SWI2_SNF2"/>
    <property type="match status" value="1"/>
</dbReference>
<dbReference type="CDD" id="cd18800">
    <property type="entry name" value="SF2_C_EcoR124I-like"/>
    <property type="match status" value="1"/>
</dbReference>
<gene>
    <name evidence="12" type="primary">hsdR_8</name>
    <name evidence="12" type="ORF">MBHS_04005</name>
</gene>
<evidence type="ECO:0000256" key="10">
    <source>
        <dbReference type="RuleBase" id="RU364115"/>
    </source>
</evidence>
<evidence type="ECO:0000313" key="13">
    <source>
        <dbReference type="Proteomes" id="UP000236724"/>
    </source>
</evidence>
<keyword evidence="9 10" id="KW-0238">DNA-binding</keyword>
<keyword evidence="4 10" id="KW-0547">Nucleotide-binding</keyword>
<dbReference type="InterPro" id="IPR051268">
    <property type="entry name" value="Type-I_R_enzyme_R_subunit"/>
</dbReference>
<sequence length="975" mass="113057">MQSEAELEKSLITRLNGLGYESVRIKNSDDLRTNLKRQLEKHNTVTLSDSEFGKVLNHLDKGNVFQRAKTLRDRVQISRDDGTPLYLQFINTKHWCQNHYQVTHQISQEGSYKNRYDVTLLVNGLPLVQIELKRRGMELKEAFNQINRYQRHSFWAENGLFQYVQIFVISNGVDTKYYANNRDQDFKQTFYWTDVENTLLTRLEAFSDTFLEKCHLSKMICKYIVLHESNKVLMVLRPYQFYAVEAMFKRVEQSNKNGYIWHTTGSGKTLTSFKAAQVLIELPTVHKVVFVVDRADLDYQTTKEFNYFSAGSVDGTHNTRKLVAQLSGDKRLIITTIQKLNTAITKEHFLSSLQDLQDKRIIFIFDECHRSQFGQTHKNITRFFRNAQLFGFTGTPILVKNASANEHGKRTTADLFGECLHSYVITNAIHDENVLKFAVEYWGKIKDKNGALVDEQVAGINTKEFFESPERIEGIVDWVIQHHERKTHGKKFSAMLCVSSVDALIHYYETFKRKQDEGKHNLRVVTIFTFAANGDDTDANGLIGDPEFDIGKTAQEVQENSVLYQTLEQAAHSAHNRDKLEAFIADYNALYHTQHSAKDGQRFYTYYKDIAKRMKERDHKDFNDAERADILLVVNMFLTGFDAKKLNTLYVDKNLKYHGLIQAYSRTNRTLGDLKSQGNIVCFRNLKKHTDEAIALFSDENAQETILMEPYESYVEKFNDGLKTLSTIAADPDAVNELISEDEQLAFVQAFRQLLRTLNILKPFTEFQFDDLDIDEQTFEDFKSKYLDIYDRTRSKGEGEGASIIEEVDFELELIARDEINVAYILALLAEAHRKAQSGNKKDREESEEKRKQVFALLNKEPRLRSKRELIEHFIQDYMPTMPVEQDFSTVFRNYWDDEKRKAVSALCATEDMNEAAVYAMLDEYLFSGKAPLRETVFAAMQSKPKLMQRKKIFQRVMDALMDIVQRFDEGMGDI</sequence>
<dbReference type="GO" id="GO:0003677">
    <property type="term" value="F:DNA binding"/>
    <property type="evidence" value="ECO:0007669"/>
    <property type="project" value="UniProtKB-KW"/>
</dbReference>
<evidence type="ECO:0000259" key="11">
    <source>
        <dbReference type="PROSITE" id="PS51192"/>
    </source>
</evidence>
<evidence type="ECO:0000256" key="5">
    <source>
        <dbReference type="ARBA" id="ARBA00022747"/>
    </source>
</evidence>
<protein>
    <recommendedName>
        <fullName evidence="10">Type I restriction enzyme endonuclease subunit</fullName>
        <shortName evidence="10">R protein</shortName>
        <ecNumber evidence="10">3.1.21.3</ecNumber>
    </recommendedName>
</protein>
<dbReference type="GO" id="GO:0005524">
    <property type="term" value="F:ATP binding"/>
    <property type="evidence" value="ECO:0007669"/>
    <property type="project" value="UniProtKB-KW"/>
</dbReference>
<dbReference type="PROSITE" id="PS51192">
    <property type="entry name" value="HELICASE_ATP_BIND_1"/>
    <property type="match status" value="1"/>
</dbReference>
<keyword evidence="7 10" id="KW-0378">Hydrolase</keyword>
<dbReference type="SMART" id="SM00487">
    <property type="entry name" value="DEXDc"/>
    <property type="match status" value="1"/>
</dbReference>
<comment type="catalytic activity">
    <reaction evidence="1 10">
        <text>Endonucleolytic cleavage of DNA to give random double-stranded fragments with terminal 5'-phosphates, ATP is simultaneously hydrolyzed.</text>
        <dbReference type="EC" id="3.1.21.3"/>
    </reaction>
</comment>
<dbReference type="Gene3D" id="3.90.1570.50">
    <property type="match status" value="1"/>
</dbReference>
<dbReference type="Pfam" id="PF22679">
    <property type="entry name" value="T1R_D3-like"/>
    <property type="match status" value="1"/>
</dbReference>
<evidence type="ECO:0000256" key="4">
    <source>
        <dbReference type="ARBA" id="ARBA00022741"/>
    </source>
</evidence>
<keyword evidence="13" id="KW-1185">Reference proteome</keyword>
<dbReference type="GO" id="GO:0009035">
    <property type="term" value="F:type I site-specific deoxyribonuclease activity"/>
    <property type="evidence" value="ECO:0007669"/>
    <property type="project" value="UniProtKB-EC"/>
</dbReference>
<name>A0A1H6FGF0_9GAMM</name>
<dbReference type="InterPro" id="IPR004473">
    <property type="entry name" value="Restrct_endonuc_typeI_HsdR"/>
</dbReference>
<evidence type="ECO:0000256" key="6">
    <source>
        <dbReference type="ARBA" id="ARBA00022759"/>
    </source>
</evidence>
<dbReference type="InterPro" id="IPR022625">
    <property type="entry name" value="TypeI_RM_Rsu_C"/>
</dbReference>
<keyword evidence="3" id="KW-0540">Nuclease</keyword>
<dbReference type="InterPro" id="IPR007409">
    <property type="entry name" value="Restrct_endonuc_type1_HsdR_N"/>
</dbReference>
<reference evidence="12 13" key="1">
    <citation type="submission" date="2016-10" db="EMBL/GenBank/DDBJ databases">
        <authorList>
            <person name="de Groot N.N."/>
        </authorList>
    </citation>
    <scope>NUCLEOTIDE SEQUENCE [LARGE SCALE GENOMIC DNA]</scope>
    <source>
        <strain evidence="12">MBHS1</strain>
    </source>
</reference>
<dbReference type="CDD" id="cd22332">
    <property type="entry name" value="HsdR_N"/>
    <property type="match status" value="1"/>
</dbReference>
<dbReference type="CDD" id="cd18030">
    <property type="entry name" value="DEXHc_RE_I_HsdR"/>
    <property type="match status" value="1"/>
</dbReference>
<dbReference type="GO" id="GO:0009307">
    <property type="term" value="P:DNA restriction-modification system"/>
    <property type="evidence" value="ECO:0007669"/>
    <property type="project" value="UniProtKB-KW"/>
</dbReference>
<dbReference type="InterPro" id="IPR055180">
    <property type="entry name" value="HsdR_RecA-like_helicase_dom_2"/>
</dbReference>
<keyword evidence="6" id="KW-0255">Endonuclease</keyword>
<dbReference type="Gene3D" id="1.20.58.910">
    <property type="match status" value="1"/>
</dbReference>
<dbReference type="PANTHER" id="PTHR30195:SF16">
    <property type="entry name" value="TYPE I RESTRICTION ENZYME ENDONUCLEASE SUBUNIT"/>
    <property type="match status" value="1"/>
</dbReference>
<dbReference type="InterPro" id="IPR014001">
    <property type="entry name" value="Helicase_ATP-bd"/>
</dbReference>
<dbReference type="InterPro" id="IPR040980">
    <property type="entry name" value="SWI2_SNF2"/>
</dbReference>
<evidence type="ECO:0000256" key="9">
    <source>
        <dbReference type="ARBA" id="ARBA00023125"/>
    </source>
</evidence>
<keyword evidence="8 10" id="KW-0067">ATP-binding</keyword>
<dbReference type="Gene3D" id="3.40.50.300">
    <property type="entry name" value="P-loop containing nucleotide triphosphate hydrolases"/>
    <property type="match status" value="2"/>
</dbReference>
<dbReference type="Pfam" id="PF12008">
    <property type="entry name" value="EcoR124_C"/>
    <property type="match status" value="1"/>
</dbReference>
<dbReference type="RefSeq" id="WP_286019518.1">
    <property type="nucleotide sequence ID" value="NZ_FMSV02000543.1"/>
</dbReference>